<dbReference type="RefSeq" id="XP_001301934.1">
    <property type="nucleotide sequence ID" value="XM_001301933.1"/>
</dbReference>
<dbReference type="Gene3D" id="2.60.120.260">
    <property type="entry name" value="Galactose-binding domain-like"/>
    <property type="match status" value="1"/>
</dbReference>
<dbReference type="Proteomes" id="UP000001542">
    <property type="component" value="Unassembled WGS sequence"/>
</dbReference>
<dbReference type="AlphaFoldDB" id="A2G1G9"/>
<gene>
    <name evidence="1" type="ORF">TVAG_381130</name>
</gene>
<protein>
    <submittedName>
        <fullName evidence="1">Uncharacterized protein</fullName>
    </submittedName>
</protein>
<keyword evidence="2" id="KW-1185">Reference proteome</keyword>
<dbReference type="InParanoid" id="A2G1G9"/>
<dbReference type="EMBL" id="DS114244">
    <property type="protein sequence ID" value="EAX89004.1"/>
    <property type="molecule type" value="Genomic_DNA"/>
</dbReference>
<evidence type="ECO:0000313" key="1">
    <source>
        <dbReference type="EMBL" id="EAX89004.1"/>
    </source>
</evidence>
<proteinExistence type="predicted"/>
<accession>A2G1G9</accession>
<sequence>MSFIWLICEEILTNSNSILKNGYPHGLVKYYASGSSSQIINGTLQKTKPEYAFDQINKNYDWCSNCGHSSTDFPWLILEIKDQIMKLNGYYLKAGCCSGSSAGCCCYESASYCCYCCLFSWSLQVSNDNTTWKTVHKVEKDYDMAYCKEKTYKFSETHEARYVRLIQDESCPGDPPCIAINKIELIGTTNKGMPLEDFFSDNEEDDVSIIGHIAKNHAN</sequence>
<dbReference type="InterPro" id="IPR008979">
    <property type="entry name" value="Galactose-bd-like_sf"/>
</dbReference>
<dbReference type="KEGG" id="tva:4746670"/>
<reference evidence="1" key="2">
    <citation type="journal article" date="2007" name="Science">
        <title>Draft genome sequence of the sexually transmitted pathogen Trichomonas vaginalis.</title>
        <authorList>
            <person name="Carlton J.M."/>
            <person name="Hirt R.P."/>
            <person name="Silva J.C."/>
            <person name="Delcher A.L."/>
            <person name="Schatz M."/>
            <person name="Zhao Q."/>
            <person name="Wortman J.R."/>
            <person name="Bidwell S.L."/>
            <person name="Alsmark U.C.M."/>
            <person name="Besteiro S."/>
            <person name="Sicheritz-Ponten T."/>
            <person name="Noel C.J."/>
            <person name="Dacks J.B."/>
            <person name="Foster P.G."/>
            <person name="Simillion C."/>
            <person name="Van de Peer Y."/>
            <person name="Miranda-Saavedra D."/>
            <person name="Barton G.J."/>
            <person name="Westrop G.D."/>
            <person name="Mueller S."/>
            <person name="Dessi D."/>
            <person name="Fiori P.L."/>
            <person name="Ren Q."/>
            <person name="Paulsen I."/>
            <person name="Zhang H."/>
            <person name="Bastida-Corcuera F.D."/>
            <person name="Simoes-Barbosa A."/>
            <person name="Brown M.T."/>
            <person name="Hayes R.D."/>
            <person name="Mukherjee M."/>
            <person name="Okumura C.Y."/>
            <person name="Schneider R."/>
            <person name="Smith A.J."/>
            <person name="Vanacova S."/>
            <person name="Villalvazo M."/>
            <person name="Haas B.J."/>
            <person name="Pertea M."/>
            <person name="Feldblyum T.V."/>
            <person name="Utterback T.R."/>
            <person name="Shu C.L."/>
            <person name="Osoegawa K."/>
            <person name="de Jong P.J."/>
            <person name="Hrdy I."/>
            <person name="Horvathova L."/>
            <person name="Zubacova Z."/>
            <person name="Dolezal P."/>
            <person name="Malik S.B."/>
            <person name="Logsdon J.M. Jr."/>
            <person name="Henze K."/>
            <person name="Gupta A."/>
            <person name="Wang C.C."/>
            <person name="Dunne R.L."/>
            <person name="Upcroft J.A."/>
            <person name="Upcroft P."/>
            <person name="White O."/>
            <person name="Salzberg S.L."/>
            <person name="Tang P."/>
            <person name="Chiu C.-H."/>
            <person name="Lee Y.-S."/>
            <person name="Embley T.M."/>
            <person name="Coombs G.H."/>
            <person name="Mottram J.C."/>
            <person name="Tachezy J."/>
            <person name="Fraser-Liggett C.M."/>
            <person name="Johnson P.J."/>
        </authorList>
    </citation>
    <scope>NUCLEOTIDE SEQUENCE [LARGE SCALE GENOMIC DNA]</scope>
    <source>
        <strain evidence="1">G3</strain>
    </source>
</reference>
<dbReference type="VEuPathDB" id="TrichDB:TVAGG3_1090770"/>
<reference evidence="1" key="1">
    <citation type="submission" date="2006-10" db="EMBL/GenBank/DDBJ databases">
        <authorList>
            <person name="Amadeo P."/>
            <person name="Zhao Q."/>
            <person name="Wortman J."/>
            <person name="Fraser-Liggett C."/>
            <person name="Carlton J."/>
        </authorList>
    </citation>
    <scope>NUCLEOTIDE SEQUENCE</scope>
    <source>
        <strain evidence="1">G3</strain>
    </source>
</reference>
<evidence type="ECO:0000313" key="2">
    <source>
        <dbReference type="Proteomes" id="UP000001542"/>
    </source>
</evidence>
<dbReference type="SUPFAM" id="SSF49785">
    <property type="entry name" value="Galactose-binding domain-like"/>
    <property type="match status" value="1"/>
</dbReference>
<organism evidence="1 2">
    <name type="scientific">Trichomonas vaginalis (strain ATCC PRA-98 / G3)</name>
    <dbReference type="NCBI Taxonomy" id="412133"/>
    <lineage>
        <taxon>Eukaryota</taxon>
        <taxon>Metamonada</taxon>
        <taxon>Parabasalia</taxon>
        <taxon>Trichomonadida</taxon>
        <taxon>Trichomonadidae</taxon>
        <taxon>Trichomonas</taxon>
    </lineage>
</organism>
<dbReference type="VEuPathDB" id="TrichDB:TVAG_381130"/>
<name>A2G1G9_TRIV3</name>